<gene>
    <name evidence="1" type="ORF">CH362_02575</name>
</gene>
<reference evidence="1 2" key="1">
    <citation type="submission" date="2017-07" db="EMBL/GenBank/DDBJ databases">
        <title>Leptospira spp. isolated from tropical soils.</title>
        <authorList>
            <person name="Thibeaux R."/>
            <person name="Iraola G."/>
            <person name="Ferres I."/>
            <person name="Bierque E."/>
            <person name="Girault D."/>
            <person name="Soupe-Gilbert M.-E."/>
            <person name="Picardeau M."/>
            <person name="Goarant C."/>
        </authorList>
    </citation>
    <scope>NUCLEOTIDE SEQUENCE [LARGE SCALE GENOMIC DNA]</scope>
    <source>
        <strain evidence="1 2">FH4-C-A2</strain>
    </source>
</reference>
<name>A0A2M9YGN4_9LEPT</name>
<dbReference type="RefSeq" id="WP_100708772.1">
    <property type="nucleotide sequence ID" value="NZ_NPDR01000001.1"/>
</dbReference>
<evidence type="ECO:0000313" key="2">
    <source>
        <dbReference type="Proteomes" id="UP000231926"/>
    </source>
</evidence>
<dbReference type="Proteomes" id="UP000231926">
    <property type="component" value="Unassembled WGS sequence"/>
</dbReference>
<dbReference type="NCBIfam" id="NF033170">
    <property type="entry name" value="lipo_LIC13355"/>
    <property type="match status" value="1"/>
</dbReference>
<proteinExistence type="predicted"/>
<organism evidence="1 2">
    <name type="scientific">Leptospira saintgironsiae</name>
    <dbReference type="NCBI Taxonomy" id="2023183"/>
    <lineage>
        <taxon>Bacteria</taxon>
        <taxon>Pseudomonadati</taxon>
        <taxon>Spirochaetota</taxon>
        <taxon>Spirochaetia</taxon>
        <taxon>Leptospirales</taxon>
        <taxon>Leptospiraceae</taxon>
        <taxon>Leptospira</taxon>
    </lineage>
</organism>
<comment type="caution">
    <text evidence="1">The sequence shown here is derived from an EMBL/GenBank/DDBJ whole genome shotgun (WGS) entry which is preliminary data.</text>
</comment>
<dbReference type="AlphaFoldDB" id="A0A2M9YGN4"/>
<dbReference type="PROSITE" id="PS51257">
    <property type="entry name" value="PROKAR_LIPOPROTEIN"/>
    <property type="match status" value="1"/>
</dbReference>
<keyword evidence="2" id="KW-1185">Reference proteome</keyword>
<evidence type="ECO:0000313" key="1">
    <source>
        <dbReference type="EMBL" id="PJZ50669.1"/>
    </source>
</evidence>
<accession>A0A2M9YGN4</accession>
<dbReference type="OrthoDB" id="344566at2"/>
<sequence>MKQISKFAFLGMSIVFFLIGCDGSGASTDLTGLLLTGQNSISTSENCPPGTIDPDYLLANTVVSAPGNNPSIRYKDPEKAINGVCGGGQNSGGIDVYTMGSADPNNFLILSWNGATVTNGTGVDFIVFENGFQQQGSINYFIEPVIVEVSLDGTNYCGFNPQYTGAASPASLDPTDWIRFGGANPVLWNMLTHPLTPAEIFPDPFVANAGGDSFDLDDLSLDARFANGCDSTVLSNLQTNGFKFIKLLNAKGQSTFPSPAGSFDGGPDIDGVIAKSVTP</sequence>
<dbReference type="EMBL" id="NPDR01000001">
    <property type="protein sequence ID" value="PJZ50669.1"/>
    <property type="molecule type" value="Genomic_DNA"/>
</dbReference>
<evidence type="ECO:0008006" key="3">
    <source>
        <dbReference type="Google" id="ProtNLM"/>
    </source>
</evidence>
<protein>
    <recommendedName>
        <fullName evidence="3">LIC_13355 family lipoprotein</fullName>
    </recommendedName>
</protein>